<accession>A0A437A7U3</accession>
<dbReference type="GeneID" id="93587653"/>
<dbReference type="STRING" id="97331.A0A437A7U3"/>
<keyword evidence="2" id="KW-1185">Reference proteome</keyword>
<dbReference type="Proteomes" id="UP000283090">
    <property type="component" value="Unassembled WGS sequence"/>
</dbReference>
<proteinExistence type="predicted"/>
<evidence type="ECO:0000313" key="2">
    <source>
        <dbReference type="Proteomes" id="UP000283090"/>
    </source>
</evidence>
<dbReference type="EMBL" id="SAEB01000006">
    <property type="protein sequence ID" value="RVD87097.1"/>
    <property type="molecule type" value="Genomic_DNA"/>
</dbReference>
<reference evidence="1 2" key="1">
    <citation type="submission" date="2019-01" db="EMBL/GenBank/DDBJ databases">
        <title>Intercellular communication is required for trap formation in the nematode-trapping fungus Duddingtonia flagrans.</title>
        <authorList>
            <person name="Youssar L."/>
            <person name="Wernet V."/>
            <person name="Hensel N."/>
            <person name="Hildebrandt H.-G."/>
            <person name="Fischer R."/>
        </authorList>
    </citation>
    <scope>NUCLEOTIDE SEQUENCE [LARGE SCALE GENOMIC DNA]</scope>
    <source>
        <strain evidence="1 2">CBS H-5679</strain>
    </source>
</reference>
<name>A0A437A7U3_ARTFL</name>
<dbReference type="AlphaFoldDB" id="A0A437A7U3"/>
<dbReference type="OrthoDB" id="428577at2759"/>
<comment type="caution">
    <text evidence="1">The sequence shown here is derived from an EMBL/GenBank/DDBJ whole genome shotgun (WGS) entry which is preliminary data.</text>
</comment>
<dbReference type="RefSeq" id="XP_067492641.1">
    <property type="nucleotide sequence ID" value="XM_067634588.1"/>
</dbReference>
<dbReference type="VEuPathDB" id="FungiDB:DFL_005342"/>
<evidence type="ECO:0000313" key="1">
    <source>
        <dbReference type="EMBL" id="RVD87097.1"/>
    </source>
</evidence>
<protein>
    <submittedName>
        <fullName evidence="1">Uncharacterized protein</fullName>
    </submittedName>
</protein>
<sequence>MWIEFDPISGKPYIIKIFCGGVNAISGEPEVEMAEAKKRQDDFLAEKKSIQDYVLVPGQPWLDGSATGPGKVHQFIATALGKGKTVEAQITGVEDIGGLQSHITPQFPTPFKPIPKGAIQLMIRTLKGKVIVINASPTWQINNL</sequence>
<gene>
    <name evidence="1" type="ORF">DFL_005342</name>
</gene>
<organism evidence="1 2">
    <name type="scientific">Arthrobotrys flagrans</name>
    <name type="common">Nematode-trapping fungus</name>
    <name type="synonym">Trichothecium flagrans</name>
    <dbReference type="NCBI Taxonomy" id="97331"/>
    <lineage>
        <taxon>Eukaryota</taxon>
        <taxon>Fungi</taxon>
        <taxon>Dikarya</taxon>
        <taxon>Ascomycota</taxon>
        <taxon>Pezizomycotina</taxon>
        <taxon>Orbiliomycetes</taxon>
        <taxon>Orbiliales</taxon>
        <taxon>Orbiliaceae</taxon>
        <taxon>Arthrobotrys</taxon>
    </lineage>
</organism>